<gene>
    <name evidence="1" type="ORF">QYM36_000259</name>
</gene>
<name>A0AA88LKV0_ARTSF</name>
<dbReference type="EMBL" id="JAVRJZ010000002">
    <property type="protein sequence ID" value="KAK2725700.1"/>
    <property type="molecule type" value="Genomic_DNA"/>
</dbReference>
<dbReference type="Proteomes" id="UP001187531">
    <property type="component" value="Unassembled WGS sequence"/>
</dbReference>
<sequence>MNSQVSLPLMSNKVVEHVVGSVLEDERGHQNLSLPINATNGRCPSWSKFENVSQDSCWGYEDRGDNTFRIAMALLKLQDSNSFPSTPSPSSTDSGRFSFTPPPRDLDFYRCVPPPQAGSVRATPFLASPVDPNFSYPARADVHQSGTESQEFEKSKESFIRTPGMKLYPYPTPPSVEELIVQASERFKLSSIPVHPQLNQKFESLVNLCHGRIKETEEEAVKVASIINEVSIGKMVTFLKTFSASGFARSSQTGIEALLSNLETFYVSMVPFLKELEDVVKSVCGTNTADSTLSIIKNFQTAFINLQKYRILEKHSTNQKSKKKYFVSAEVSSSSNNPG</sequence>
<dbReference type="AlphaFoldDB" id="A0AA88LKV0"/>
<accession>A0AA88LKV0</accession>
<evidence type="ECO:0000313" key="2">
    <source>
        <dbReference type="Proteomes" id="UP001187531"/>
    </source>
</evidence>
<protein>
    <submittedName>
        <fullName evidence="1">Uncharacterized protein</fullName>
    </submittedName>
</protein>
<evidence type="ECO:0000313" key="1">
    <source>
        <dbReference type="EMBL" id="KAK2725700.1"/>
    </source>
</evidence>
<comment type="caution">
    <text evidence="1">The sequence shown here is derived from an EMBL/GenBank/DDBJ whole genome shotgun (WGS) entry which is preliminary data.</text>
</comment>
<proteinExistence type="predicted"/>
<keyword evidence="2" id="KW-1185">Reference proteome</keyword>
<organism evidence="1 2">
    <name type="scientific">Artemia franciscana</name>
    <name type="common">Brine shrimp</name>
    <name type="synonym">Artemia sanfranciscana</name>
    <dbReference type="NCBI Taxonomy" id="6661"/>
    <lineage>
        <taxon>Eukaryota</taxon>
        <taxon>Metazoa</taxon>
        <taxon>Ecdysozoa</taxon>
        <taxon>Arthropoda</taxon>
        <taxon>Crustacea</taxon>
        <taxon>Branchiopoda</taxon>
        <taxon>Anostraca</taxon>
        <taxon>Artemiidae</taxon>
        <taxon>Artemia</taxon>
    </lineage>
</organism>
<reference evidence="1" key="1">
    <citation type="submission" date="2023-07" db="EMBL/GenBank/DDBJ databases">
        <title>Chromosome-level genome assembly of Artemia franciscana.</title>
        <authorList>
            <person name="Jo E."/>
        </authorList>
    </citation>
    <scope>NUCLEOTIDE SEQUENCE</scope>
    <source>
        <tissue evidence="1">Whole body</tissue>
    </source>
</reference>